<dbReference type="InterPro" id="IPR008311">
    <property type="entry name" value="UCP028101"/>
</dbReference>
<evidence type="ECO:0000313" key="3">
    <source>
        <dbReference type="Proteomes" id="UP001597213"/>
    </source>
</evidence>
<dbReference type="RefSeq" id="WP_379145277.1">
    <property type="nucleotide sequence ID" value="NZ_JBHUEN010000053.1"/>
</dbReference>
<dbReference type="InterPro" id="IPR015943">
    <property type="entry name" value="WD40/YVTN_repeat-like_dom_sf"/>
</dbReference>
<dbReference type="Proteomes" id="UP001597213">
    <property type="component" value="Unassembled WGS sequence"/>
</dbReference>
<reference evidence="3" key="1">
    <citation type="journal article" date="2019" name="Int. J. Syst. Evol. Microbiol.">
        <title>The Global Catalogue of Microorganisms (GCM) 10K type strain sequencing project: providing services to taxonomists for standard genome sequencing and annotation.</title>
        <authorList>
            <consortium name="The Broad Institute Genomics Platform"/>
            <consortium name="The Broad Institute Genome Sequencing Center for Infectious Disease"/>
            <person name="Wu L."/>
            <person name="Ma J."/>
        </authorList>
    </citation>
    <scope>NUCLEOTIDE SEQUENCE [LARGE SCALE GENOMIC DNA]</scope>
    <source>
        <strain evidence="3">CCUG 56029</strain>
    </source>
</reference>
<name>A0ABW4RCA0_9RHOB</name>
<keyword evidence="3" id="KW-1185">Reference proteome</keyword>
<dbReference type="InterPro" id="IPR011044">
    <property type="entry name" value="Quino_amine_DH_bsu"/>
</dbReference>
<sequence length="366" mass="38561">MTNRRTFMATLAAAAALPRIGWASAGSPVFLAAAMTGTAVDQAADPAARDYALFGLDEQGAEIFRIALPARGHAAAAHPSRPEAVGFARRPGTFAVVIDCRDGAVKHRLTPPDGLQFNGHGCFSADGALLYTSEVVAEGSAGRIGLWDAANGYRRIGTWESGGIGPHEIRRLPGSDDLVVANGGIRTDPNDRTKLNLDTMQPALSWINARGKIEARTELPAELNQASIRHLAIAPDGLVAFAMQWEGDPARIVPLLGLARRGRAPVLAEAPDTDLVAMKGYAGSIALDPARGEVGITSPHGGALMVHDLEGRLRRMYRRPDVSGIALGPDGFVATDGNGAVMKATGARLELLNRSEVAWDNHLIAV</sequence>
<organism evidence="2 3">
    <name type="scientific">Paracoccus pacificus</name>
    <dbReference type="NCBI Taxonomy" id="1463598"/>
    <lineage>
        <taxon>Bacteria</taxon>
        <taxon>Pseudomonadati</taxon>
        <taxon>Pseudomonadota</taxon>
        <taxon>Alphaproteobacteria</taxon>
        <taxon>Rhodobacterales</taxon>
        <taxon>Paracoccaceae</taxon>
        <taxon>Paracoccus</taxon>
    </lineage>
</organism>
<feature type="signal peptide" evidence="1">
    <location>
        <begin position="1"/>
        <end position="25"/>
    </location>
</feature>
<dbReference type="Gene3D" id="2.130.10.10">
    <property type="entry name" value="YVTN repeat-like/Quinoprotein amine dehydrogenase"/>
    <property type="match status" value="1"/>
</dbReference>
<accession>A0ABW4RCA0</accession>
<evidence type="ECO:0000313" key="2">
    <source>
        <dbReference type="EMBL" id="MFD1883720.1"/>
    </source>
</evidence>
<proteinExistence type="predicted"/>
<feature type="chain" id="PRO_5046676133" evidence="1">
    <location>
        <begin position="26"/>
        <end position="366"/>
    </location>
</feature>
<dbReference type="PROSITE" id="PS51318">
    <property type="entry name" value="TAT"/>
    <property type="match status" value="1"/>
</dbReference>
<comment type="caution">
    <text evidence="2">The sequence shown here is derived from an EMBL/GenBank/DDBJ whole genome shotgun (WGS) entry which is preliminary data.</text>
</comment>
<dbReference type="SUPFAM" id="SSF50969">
    <property type="entry name" value="YVTN repeat-like/Quinoprotein amine dehydrogenase"/>
    <property type="match status" value="1"/>
</dbReference>
<dbReference type="Pfam" id="PF07433">
    <property type="entry name" value="DUF1513"/>
    <property type="match status" value="1"/>
</dbReference>
<dbReference type="InterPro" id="IPR006311">
    <property type="entry name" value="TAT_signal"/>
</dbReference>
<protein>
    <submittedName>
        <fullName evidence="2">DUF1513 domain-containing protein</fullName>
    </submittedName>
</protein>
<gene>
    <name evidence="2" type="ORF">ACFSCT_18580</name>
</gene>
<dbReference type="EMBL" id="JBHUEN010000053">
    <property type="protein sequence ID" value="MFD1883720.1"/>
    <property type="molecule type" value="Genomic_DNA"/>
</dbReference>
<dbReference type="PIRSF" id="PIRSF028101">
    <property type="entry name" value="UCP028101"/>
    <property type="match status" value="1"/>
</dbReference>
<evidence type="ECO:0000256" key="1">
    <source>
        <dbReference type="SAM" id="SignalP"/>
    </source>
</evidence>
<keyword evidence="1" id="KW-0732">Signal</keyword>